<dbReference type="GeneTree" id="ENSGT00940000161299"/>
<dbReference type="OMA" id="NQKPKIW"/>
<dbReference type="InterPro" id="IPR009057">
    <property type="entry name" value="Homeodomain-like_sf"/>
</dbReference>
<dbReference type="PANTHER" id="PTHR11211:SF14">
    <property type="entry name" value="IROQUOIS-CLASS HOMEODOMAIN PROTEIN IRX-3"/>
    <property type="match status" value="1"/>
</dbReference>
<dbReference type="CDD" id="cd00086">
    <property type="entry name" value="homeodomain"/>
    <property type="match status" value="1"/>
</dbReference>
<dbReference type="FunFam" id="1.10.10.60:FF:000003">
    <property type="entry name" value="Iroquois-class homeobox protein IRX"/>
    <property type="match status" value="1"/>
</dbReference>
<dbReference type="PANTHER" id="PTHR11211">
    <property type="entry name" value="IROQUOIS-CLASS HOMEODOMAIN PROTEIN IRX"/>
    <property type="match status" value="1"/>
</dbReference>
<dbReference type="PROSITE" id="PS00027">
    <property type="entry name" value="HOMEOBOX_1"/>
    <property type="match status" value="1"/>
</dbReference>
<evidence type="ECO:0000256" key="6">
    <source>
        <dbReference type="PROSITE-ProRule" id="PRU00108"/>
    </source>
</evidence>
<dbReference type="GO" id="GO:0003165">
    <property type="term" value="P:Purkinje myocyte development"/>
    <property type="evidence" value="ECO:0007669"/>
    <property type="project" value="Ensembl"/>
</dbReference>
<dbReference type="GO" id="GO:0045666">
    <property type="term" value="P:positive regulation of neuron differentiation"/>
    <property type="evidence" value="ECO:0007669"/>
    <property type="project" value="Ensembl"/>
</dbReference>
<keyword evidence="3 6" id="KW-0238">DNA-binding</keyword>
<dbReference type="GO" id="GO:0005634">
    <property type="term" value="C:nucleus"/>
    <property type="evidence" value="ECO:0007669"/>
    <property type="project" value="UniProtKB-SubCell"/>
</dbReference>
<dbReference type="GO" id="GO:0001228">
    <property type="term" value="F:DNA-binding transcription activator activity, RNA polymerase II-specific"/>
    <property type="evidence" value="ECO:0007669"/>
    <property type="project" value="Ensembl"/>
</dbReference>
<organism evidence="9 10">
    <name type="scientific">Cavia porcellus</name>
    <name type="common">Guinea pig</name>
    <dbReference type="NCBI Taxonomy" id="10141"/>
    <lineage>
        <taxon>Eukaryota</taxon>
        <taxon>Metazoa</taxon>
        <taxon>Chordata</taxon>
        <taxon>Craniata</taxon>
        <taxon>Vertebrata</taxon>
        <taxon>Euteleostomi</taxon>
        <taxon>Mammalia</taxon>
        <taxon>Eutheria</taxon>
        <taxon>Euarchontoglires</taxon>
        <taxon>Glires</taxon>
        <taxon>Rodentia</taxon>
        <taxon>Hystricomorpha</taxon>
        <taxon>Caviidae</taxon>
        <taxon>Cavia</taxon>
    </lineage>
</organism>
<dbReference type="Ensembl" id="ENSCPOT00000031303.1">
    <property type="protein sequence ID" value="ENSCPOP00000030691.1"/>
    <property type="gene ID" value="ENSCPOG00000034825.1"/>
</dbReference>
<evidence type="ECO:0000256" key="5">
    <source>
        <dbReference type="ARBA" id="ARBA00023242"/>
    </source>
</evidence>
<dbReference type="GO" id="GO:0045665">
    <property type="term" value="P:negative regulation of neuron differentiation"/>
    <property type="evidence" value="ECO:0007669"/>
    <property type="project" value="Ensembl"/>
</dbReference>
<dbReference type="Proteomes" id="UP000005447">
    <property type="component" value="Unassembled WGS sequence"/>
</dbReference>
<evidence type="ECO:0000313" key="9">
    <source>
        <dbReference type="Ensembl" id="ENSCPOP00000030691.1"/>
    </source>
</evidence>
<feature type="compositionally biased region" description="Acidic residues" evidence="7">
    <location>
        <begin position="195"/>
        <end position="205"/>
    </location>
</feature>
<feature type="compositionally biased region" description="Low complexity" evidence="7">
    <location>
        <begin position="408"/>
        <end position="424"/>
    </location>
</feature>
<dbReference type="GO" id="GO:0001656">
    <property type="term" value="P:metanephros development"/>
    <property type="evidence" value="ECO:0007669"/>
    <property type="project" value="Ensembl"/>
</dbReference>
<evidence type="ECO:0000256" key="1">
    <source>
        <dbReference type="ARBA" id="ARBA00004123"/>
    </source>
</evidence>
<dbReference type="InterPro" id="IPR003893">
    <property type="entry name" value="Iroquois_homeo"/>
</dbReference>
<feature type="region of interest" description="Disordered" evidence="7">
    <location>
        <begin position="393"/>
        <end position="424"/>
    </location>
</feature>
<dbReference type="GO" id="GO:0001227">
    <property type="term" value="F:DNA-binding transcription repressor activity, RNA polymerase II-specific"/>
    <property type="evidence" value="ECO:0007669"/>
    <property type="project" value="Ensembl"/>
</dbReference>
<feature type="compositionally biased region" description="Pro residues" evidence="7">
    <location>
        <begin position="397"/>
        <end position="407"/>
    </location>
</feature>
<evidence type="ECO:0000259" key="8">
    <source>
        <dbReference type="PROSITE" id="PS50071"/>
    </source>
</evidence>
<dbReference type="SMART" id="SM00548">
    <property type="entry name" value="IRO"/>
    <property type="match status" value="1"/>
</dbReference>
<keyword evidence="4 6" id="KW-0371">Homeobox</keyword>
<dbReference type="SMART" id="SM00389">
    <property type="entry name" value="HOX"/>
    <property type="match status" value="1"/>
</dbReference>
<dbReference type="GO" id="GO:1901844">
    <property type="term" value="P:regulation of cell communication by electrical coupling involved in cardiac conduction"/>
    <property type="evidence" value="ECO:0007669"/>
    <property type="project" value="Ensembl"/>
</dbReference>
<dbReference type="InParanoid" id="A0A286XZ12"/>
<feature type="domain" description="Homeobox" evidence="8">
    <location>
        <begin position="120"/>
        <end position="173"/>
    </location>
</feature>
<reference evidence="9" key="3">
    <citation type="submission" date="2025-09" db="UniProtKB">
        <authorList>
            <consortium name="Ensembl"/>
        </authorList>
    </citation>
    <scope>IDENTIFICATION</scope>
    <source>
        <strain evidence="9">2N</strain>
    </source>
</reference>
<feature type="compositionally biased region" description="Pro residues" evidence="7">
    <location>
        <begin position="296"/>
        <end position="323"/>
    </location>
</feature>
<dbReference type="EMBL" id="AAKN02008452">
    <property type="status" value="NOT_ANNOTATED_CDS"/>
    <property type="molecule type" value="Genomic_DNA"/>
</dbReference>
<feature type="compositionally biased region" description="Low complexity" evidence="7">
    <location>
        <begin position="12"/>
        <end position="26"/>
    </location>
</feature>
<gene>
    <name evidence="9" type="primary">IRX3</name>
</gene>
<feature type="region of interest" description="Disordered" evidence="7">
    <location>
        <begin position="175"/>
        <end position="366"/>
    </location>
</feature>
<dbReference type="STRING" id="10141.ENSCPOP00000030691"/>
<dbReference type="AlphaFoldDB" id="A0A286XZ12"/>
<reference evidence="9" key="2">
    <citation type="submission" date="2025-08" db="UniProtKB">
        <authorList>
            <consortium name="Ensembl"/>
        </authorList>
    </citation>
    <scope>IDENTIFICATION</scope>
    <source>
        <strain evidence="9">2N</strain>
    </source>
</reference>
<dbReference type="GO" id="GO:0030424">
    <property type="term" value="C:axon"/>
    <property type="evidence" value="ECO:0007669"/>
    <property type="project" value="Ensembl"/>
</dbReference>
<dbReference type="GO" id="GO:0030182">
    <property type="term" value="P:neuron differentiation"/>
    <property type="evidence" value="ECO:0007669"/>
    <property type="project" value="Ensembl"/>
</dbReference>
<keyword evidence="10" id="KW-1185">Reference proteome</keyword>
<dbReference type="GO" id="GO:0097009">
    <property type="term" value="P:energy homeostasis"/>
    <property type="evidence" value="ECO:0007669"/>
    <property type="project" value="Ensembl"/>
</dbReference>
<dbReference type="GO" id="GO:0048468">
    <property type="term" value="P:cell development"/>
    <property type="evidence" value="ECO:0007669"/>
    <property type="project" value="TreeGrafter"/>
</dbReference>
<dbReference type="PROSITE" id="PS50071">
    <property type="entry name" value="HOMEOBOX_2"/>
    <property type="match status" value="1"/>
</dbReference>
<dbReference type="SUPFAM" id="SSF46689">
    <property type="entry name" value="Homeodomain-like"/>
    <property type="match status" value="1"/>
</dbReference>
<feature type="DNA-binding region" description="Homeobox" evidence="6">
    <location>
        <begin position="122"/>
        <end position="174"/>
    </location>
</feature>
<dbReference type="GO" id="GO:0072086">
    <property type="term" value="P:specification of loop of Henle identity"/>
    <property type="evidence" value="ECO:0007669"/>
    <property type="project" value="Ensembl"/>
</dbReference>
<dbReference type="GO" id="GO:1903598">
    <property type="term" value="P:positive regulation of gap junction assembly"/>
    <property type="evidence" value="ECO:0007669"/>
    <property type="project" value="Ensembl"/>
</dbReference>
<dbReference type="GO" id="GO:0000978">
    <property type="term" value="F:RNA polymerase II cis-regulatory region sequence-specific DNA binding"/>
    <property type="evidence" value="ECO:0007669"/>
    <property type="project" value="Ensembl"/>
</dbReference>
<dbReference type="InterPro" id="IPR017970">
    <property type="entry name" value="Homeobox_CS"/>
</dbReference>
<dbReference type="GO" id="GO:0003167">
    <property type="term" value="P:atrioventricular bundle cell differentiation"/>
    <property type="evidence" value="ECO:0007669"/>
    <property type="project" value="Ensembl"/>
</dbReference>
<feature type="compositionally biased region" description="Low complexity" evidence="7">
    <location>
        <begin position="350"/>
        <end position="366"/>
    </location>
</feature>
<proteinExistence type="inferred from homology"/>
<evidence type="ECO:0000256" key="3">
    <source>
        <dbReference type="ARBA" id="ARBA00023125"/>
    </source>
</evidence>
<comment type="similarity">
    <text evidence="2">Belongs to the TALE/IRO homeobox family.</text>
</comment>
<comment type="subcellular location">
    <subcellularLocation>
        <location evidence="1 6">Nucleus</location>
    </subcellularLocation>
</comment>
<dbReference type="Bgee" id="ENSCPOG00000034825">
    <property type="expression patterns" value="Expressed in heart and 9 other cell types or tissues"/>
</dbReference>
<protein>
    <submittedName>
        <fullName evidence="9">Iroquois homeobox 3</fullName>
    </submittedName>
</protein>
<dbReference type="InterPro" id="IPR008422">
    <property type="entry name" value="KN_HD"/>
</dbReference>
<evidence type="ECO:0000313" key="10">
    <source>
        <dbReference type="Proteomes" id="UP000005447"/>
    </source>
</evidence>
<evidence type="ECO:0000256" key="4">
    <source>
        <dbReference type="ARBA" id="ARBA00023155"/>
    </source>
</evidence>
<feature type="compositionally biased region" description="Acidic residues" evidence="7">
    <location>
        <begin position="212"/>
        <end position="242"/>
    </location>
</feature>
<dbReference type="GO" id="GO:0005737">
    <property type="term" value="C:cytoplasm"/>
    <property type="evidence" value="ECO:0007669"/>
    <property type="project" value="Ensembl"/>
</dbReference>
<dbReference type="InterPro" id="IPR001356">
    <property type="entry name" value="HD"/>
</dbReference>
<evidence type="ECO:0000256" key="2">
    <source>
        <dbReference type="ARBA" id="ARBA00008446"/>
    </source>
</evidence>
<feature type="region of interest" description="Disordered" evidence="7">
    <location>
        <begin position="1"/>
        <end position="41"/>
    </location>
</feature>
<sequence>QYIRPLYPPERPAAGAAARGPSGASELRPPGPYPTCSRPCTGRPTPRTAAAAAAAQGYGAFLPYAAELPIFPQLGAQYELKDSPGVQHPAAATAFSHPHPAFYPYGQYQFGDPSRPKNATRESTSTLKAWLNEHRKNPYPTKGEKIMLAIITKMTLTQVSTWFANARRRLKKENKMTWAPRSRTDEEGNAYGSEREEEDEEEDEEDGKRELELEEELAGEEEDTGGEGLADDDEDEEIDLENLDGTTAGPEMALSGAARRDGDLGLGPVSDSKNSDSEDSSEGLEERPLPVLSLAPAPPPVAAAPPSPPSPPSGLDPCVPAPAPSSTLQKPKIWSLAETATSPDNPRRSPPGARGSPPGAAVAPPALQLSPAAAAAAAHRLVSAPLGKFPAWTNRPFPGPPPGPRPHPLSLLGSAPQHLLGLPGAAGHPAAAAYARPSEPEGGTDRCSALEVEKKLLKTAFQPVPRRAQNHLDAALVLSALSSS</sequence>
<dbReference type="VEuPathDB" id="HostDB:ENSCPOG00000034825"/>
<keyword evidence="5 6" id="KW-0539">Nucleus</keyword>
<accession>A0A286XZ12</accession>
<evidence type="ECO:0000256" key="7">
    <source>
        <dbReference type="SAM" id="MobiDB-lite"/>
    </source>
</evidence>
<feature type="compositionally biased region" description="Pro residues" evidence="7">
    <location>
        <begin position="1"/>
        <end position="11"/>
    </location>
</feature>
<name>A0A286XZ12_CAVPO</name>
<dbReference type="Pfam" id="PF05920">
    <property type="entry name" value="Homeobox_KN"/>
    <property type="match status" value="1"/>
</dbReference>
<reference evidence="10" key="1">
    <citation type="journal article" date="2011" name="Nature">
        <title>A high-resolution map of human evolutionary constraint using 29 mammals.</title>
        <authorList>
            <person name="Lindblad-Toh K."/>
            <person name="Garber M."/>
            <person name="Zuk O."/>
            <person name="Lin M.F."/>
            <person name="Parker B.J."/>
            <person name="Washietl S."/>
            <person name="Kheradpour P."/>
            <person name="Ernst J."/>
            <person name="Jordan G."/>
            <person name="Mauceli E."/>
            <person name="Ward L.D."/>
            <person name="Lowe C.B."/>
            <person name="Holloway A.K."/>
            <person name="Clamp M."/>
            <person name="Gnerre S."/>
            <person name="Alfoldi J."/>
            <person name="Beal K."/>
            <person name="Chang J."/>
            <person name="Clawson H."/>
            <person name="Cuff J."/>
            <person name="Di Palma F."/>
            <person name="Fitzgerald S."/>
            <person name="Flicek P."/>
            <person name="Guttman M."/>
            <person name="Hubisz M.J."/>
            <person name="Jaffe D.B."/>
            <person name="Jungreis I."/>
            <person name="Kent W.J."/>
            <person name="Kostka D."/>
            <person name="Lara M."/>
            <person name="Martins A.L."/>
            <person name="Massingham T."/>
            <person name="Moltke I."/>
            <person name="Raney B.J."/>
            <person name="Rasmussen M.D."/>
            <person name="Robinson J."/>
            <person name="Stark A."/>
            <person name="Vilella A.J."/>
            <person name="Wen J."/>
            <person name="Xie X."/>
            <person name="Zody M.C."/>
            <person name="Baldwin J."/>
            <person name="Bloom T."/>
            <person name="Chin C.W."/>
            <person name="Heiman D."/>
            <person name="Nicol R."/>
            <person name="Nusbaum C."/>
            <person name="Young S."/>
            <person name="Wilkinson J."/>
            <person name="Worley K.C."/>
            <person name="Kovar C.L."/>
            <person name="Muzny D.M."/>
            <person name="Gibbs R.A."/>
            <person name="Cree A."/>
            <person name="Dihn H.H."/>
            <person name="Fowler G."/>
            <person name="Jhangiani S."/>
            <person name="Joshi V."/>
            <person name="Lee S."/>
            <person name="Lewis L.R."/>
            <person name="Nazareth L.V."/>
            <person name="Okwuonu G."/>
            <person name="Santibanez J."/>
            <person name="Warren W.C."/>
            <person name="Mardis E.R."/>
            <person name="Weinstock G.M."/>
            <person name="Wilson R.K."/>
            <person name="Delehaunty K."/>
            <person name="Dooling D."/>
            <person name="Fronik C."/>
            <person name="Fulton L."/>
            <person name="Fulton B."/>
            <person name="Graves T."/>
            <person name="Minx P."/>
            <person name="Sodergren E."/>
            <person name="Birney E."/>
            <person name="Margulies E.H."/>
            <person name="Herrero J."/>
            <person name="Green E.D."/>
            <person name="Haussler D."/>
            <person name="Siepel A."/>
            <person name="Goldman N."/>
            <person name="Pollard K.S."/>
            <person name="Pedersen J.S."/>
            <person name="Lander E.S."/>
            <person name="Kellis M."/>
        </authorList>
    </citation>
    <scope>NUCLEOTIDE SEQUENCE [LARGE SCALE GENOMIC DNA]</scope>
    <source>
        <strain evidence="10">2N</strain>
    </source>
</reference>
<dbReference type="Gene3D" id="1.10.10.60">
    <property type="entry name" value="Homeodomain-like"/>
    <property type="match status" value="1"/>
</dbReference>
<dbReference type="GO" id="GO:0007498">
    <property type="term" value="P:mesoderm development"/>
    <property type="evidence" value="ECO:0007669"/>
    <property type="project" value="Ensembl"/>
</dbReference>
<dbReference type="FunCoup" id="A0A286XZ12">
    <property type="interactions" value="392"/>
</dbReference>